<name>A0ABV8MNK1_9NEIS</name>
<keyword evidence="2" id="KW-1133">Transmembrane helix</keyword>
<keyword evidence="4" id="KW-1185">Reference proteome</keyword>
<organism evidence="3 4">
    <name type="scientific">Chitinimonas lacunae</name>
    <dbReference type="NCBI Taxonomy" id="1963018"/>
    <lineage>
        <taxon>Bacteria</taxon>
        <taxon>Pseudomonadati</taxon>
        <taxon>Pseudomonadota</taxon>
        <taxon>Betaproteobacteria</taxon>
        <taxon>Neisseriales</taxon>
        <taxon>Chitinibacteraceae</taxon>
        <taxon>Chitinimonas</taxon>
    </lineage>
</organism>
<gene>
    <name evidence="3" type="ORF">ACFOW7_10375</name>
</gene>
<dbReference type="EMBL" id="JBHSBU010000001">
    <property type="protein sequence ID" value="MFC4159753.1"/>
    <property type="molecule type" value="Genomic_DNA"/>
</dbReference>
<dbReference type="PANTHER" id="PTHR34980">
    <property type="entry name" value="INNER MEMBRANE PROTEIN-RELATED-RELATED"/>
    <property type="match status" value="1"/>
</dbReference>
<accession>A0ABV8MNK1</accession>
<evidence type="ECO:0000256" key="2">
    <source>
        <dbReference type="SAM" id="Phobius"/>
    </source>
</evidence>
<proteinExistence type="predicted"/>
<dbReference type="PANTHER" id="PTHR34980:SF3">
    <property type="entry name" value="BLR8105 PROTEIN"/>
    <property type="match status" value="1"/>
</dbReference>
<sequence>MARDGKVRLVFAGEILPGHEVAGVKQRLAELLKISAEQAERLFSGSPVTIKKSLPVSQVSTYVELLGQAGARIRVEPLEEAVVATEGHSRWPAVAVDREEPPPPWRQAEPPPPPAVAEASAPVSQSALIEEPVEEVDCPQCGMRQPKRTLCRSCGVDMPRFLRAKLEVRRDQENPPEVLRRIGAVAETIESGTPMPLGWSFDGRIGRVRYWTYGFVALAAVMVPLALIAWQQALFGSAASFLLLFGIGWVALTYLSLRMTAHRLHDIGFSGWWSLTLLLPYIGLVPYLVLLFWPGNEKENDYGLPPDVNTPAVMVGAAVAPVLAIFLSVVAVSAVLPLIGKHFQQLTPEQQQEAREAAVEELVKQGMTRPEAEVLVNQQMNGAPAPAGEVVIEDSEE</sequence>
<dbReference type="Proteomes" id="UP001595791">
    <property type="component" value="Unassembled WGS sequence"/>
</dbReference>
<dbReference type="RefSeq" id="WP_378163852.1">
    <property type="nucleotide sequence ID" value="NZ_JBHSBU010000001.1"/>
</dbReference>
<keyword evidence="2" id="KW-0812">Transmembrane</keyword>
<dbReference type="Pfam" id="PF05656">
    <property type="entry name" value="DUF805"/>
    <property type="match status" value="1"/>
</dbReference>
<feature type="transmembrane region" description="Helical" evidence="2">
    <location>
        <begin position="269"/>
        <end position="293"/>
    </location>
</feature>
<feature type="transmembrane region" description="Helical" evidence="2">
    <location>
        <begin position="313"/>
        <end position="339"/>
    </location>
</feature>
<dbReference type="InterPro" id="IPR008523">
    <property type="entry name" value="DUF805"/>
</dbReference>
<evidence type="ECO:0000313" key="4">
    <source>
        <dbReference type="Proteomes" id="UP001595791"/>
    </source>
</evidence>
<keyword evidence="2" id="KW-0472">Membrane</keyword>
<evidence type="ECO:0000256" key="1">
    <source>
        <dbReference type="SAM" id="MobiDB-lite"/>
    </source>
</evidence>
<feature type="transmembrane region" description="Helical" evidence="2">
    <location>
        <begin position="236"/>
        <end position="257"/>
    </location>
</feature>
<reference evidence="4" key="1">
    <citation type="journal article" date="2019" name="Int. J. Syst. Evol. Microbiol.">
        <title>The Global Catalogue of Microorganisms (GCM) 10K type strain sequencing project: providing services to taxonomists for standard genome sequencing and annotation.</title>
        <authorList>
            <consortium name="The Broad Institute Genomics Platform"/>
            <consortium name="The Broad Institute Genome Sequencing Center for Infectious Disease"/>
            <person name="Wu L."/>
            <person name="Ma J."/>
        </authorList>
    </citation>
    <scope>NUCLEOTIDE SEQUENCE [LARGE SCALE GENOMIC DNA]</scope>
    <source>
        <strain evidence="4">LMG 29894</strain>
    </source>
</reference>
<protein>
    <submittedName>
        <fullName evidence="3">DUF805 domain-containing protein</fullName>
    </submittedName>
</protein>
<feature type="region of interest" description="Disordered" evidence="1">
    <location>
        <begin position="96"/>
        <end position="118"/>
    </location>
</feature>
<evidence type="ECO:0000313" key="3">
    <source>
        <dbReference type="EMBL" id="MFC4159753.1"/>
    </source>
</evidence>
<feature type="transmembrane region" description="Helical" evidence="2">
    <location>
        <begin position="210"/>
        <end position="230"/>
    </location>
</feature>
<comment type="caution">
    <text evidence="3">The sequence shown here is derived from an EMBL/GenBank/DDBJ whole genome shotgun (WGS) entry which is preliminary data.</text>
</comment>
<feature type="compositionally biased region" description="Pro residues" evidence="1">
    <location>
        <begin position="102"/>
        <end position="115"/>
    </location>
</feature>